<evidence type="ECO:0000256" key="11">
    <source>
        <dbReference type="SAM" id="SignalP"/>
    </source>
</evidence>
<dbReference type="SMART" id="SM00892">
    <property type="entry name" value="Endonuclease_NS"/>
    <property type="match status" value="1"/>
</dbReference>
<feature type="chain" id="PRO_5030661969" description="Endonuclease" evidence="11">
    <location>
        <begin position="29"/>
        <end position="268"/>
    </location>
</feature>
<feature type="signal peptide" evidence="11">
    <location>
        <begin position="1"/>
        <end position="28"/>
    </location>
</feature>
<dbReference type="GO" id="GO:0016787">
    <property type="term" value="F:hydrolase activity"/>
    <property type="evidence" value="ECO:0007669"/>
    <property type="project" value="UniProtKB-KW"/>
</dbReference>
<keyword evidence="4 9" id="KW-0479">Metal-binding</keyword>
<evidence type="ECO:0000256" key="10">
    <source>
        <dbReference type="RuleBase" id="RU366055"/>
    </source>
</evidence>
<dbReference type="GO" id="GO:0004519">
    <property type="term" value="F:endonuclease activity"/>
    <property type="evidence" value="ECO:0007669"/>
    <property type="project" value="UniProtKB-UniRule"/>
</dbReference>
<organism evidence="14 15">
    <name type="scientific">Rugamonas apoptosis</name>
    <dbReference type="NCBI Taxonomy" id="2758570"/>
    <lineage>
        <taxon>Bacteria</taxon>
        <taxon>Pseudomonadati</taxon>
        <taxon>Pseudomonadota</taxon>
        <taxon>Betaproteobacteria</taxon>
        <taxon>Burkholderiales</taxon>
        <taxon>Oxalobacteraceae</taxon>
        <taxon>Telluria group</taxon>
        <taxon>Rugamonas</taxon>
    </lineage>
</organism>
<keyword evidence="5 10" id="KW-0255">Endonuclease</keyword>
<evidence type="ECO:0000313" key="15">
    <source>
        <dbReference type="Proteomes" id="UP000573499"/>
    </source>
</evidence>
<dbReference type="SUPFAM" id="SSF54060">
    <property type="entry name" value="His-Me finger endonucleases"/>
    <property type="match status" value="1"/>
</dbReference>
<evidence type="ECO:0000256" key="1">
    <source>
        <dbReference type="ARBA" id="ARBA00001946"/>
    </source>
</evidence>
<dbReference type="PANTHER" id="PTHR13966:SF5">
    <property type="entry name" value="ENDONUCLEASE G, MITOCHONDRIAL"/>
    <property type="match status" value="1"/>
</dbReference>
<evidence type="ECO:0000256" key="2">
    <source>
        <dbReference type="ARBA" id="ARBA00010052"/>
    </source>
</evidence>
<reference evidence="14 15" key="1">
    <citation type="submission" date="2020-07" db="EMBL/GenBank/DDBJ databases">
        <title>Novel species isolated from subtropical streams in China.</title>
        <authorList>
            <person name="Lu H."/>
        </authorList>
    </citation>
    <scope>NUCLEOTIDE SEQUENCE [LARGE SCALE GENOMIC DNA]</scope>
    <source>
        <strain evidence="14 15">LX47W</strain>
    </source>
</reference>
<feature type="domain" description="DNA/RNA non-specific endonuclease/pyrophosphatase/phosphodiesterase" evidence="13">
    <location>
        <begin position="56"/>
        <end position="245"/>
    </location>
</feature>
<evidence type="ECO:0000256" key="4">
    <source>
        <dbReference type="ARBA" id="ARBA00022723"/>
    </source>
</evidence>
<evidence type="ECO:0000256" key="9">
    <source>
        <dbReference type="PIRSR" id="PIRSR640255-2"/>
    </source>
</evidence>
<dbReference type="Proteomes" id="UP000573499">
    <property type="component" value="Unassembled WGS sequence"/>
</dbReference>
<dbReference type="PANTHER" id="PTHR13966">
    <property type="entry name" value="ENDONUCLEASE RELATED"/>
    <property type="match status" value="1"/>
</dbReference>
<evidence type="ECO:0000256" key="7">
    <source>
        <dbReference type="ARBA" id="ARBA00022842"/>
    </source>
</evidence>
<keyword evidence="3 10" id="KW-0540">Nuclease</keyword>
<dbReference type="PROSITE" id="PS01070">
    <property type="entry name" value="NUCLEASE_NON_SPEC"/>
    <property type="match status" value="1"/>
</dbReference>
<accession>A0A7W2IKF1</accession>
<dbReference type="Gene3D" id="3.40.570.10">
    <property type="entry name" value="Extracellular Endonuclease, subunit A"/>
    <property type="match status" value="1"/>
</dbReference>
<protein>
    <recommendedName>
        <fullName evidence="10">Endonuclease</fullName>
        <ecNumber evidence="10">3.1.30.-</ecNumber>
    </recommendedName>
</protein>
<dbReference type="Pfam" id="PF01223">
    <property type="entry name" value="Endonuclease_NS"/>
    <property type="match status" value="1"/>
</dbReference>
<keyword evidence="6 10" id="KW-0378">Hydrolase</keyword>
<evidence type="ECO:0000259" key="12">
    <source>
        <dbReference type="SMART" id="SM00477"/>
    </source>
</evidence>
<keyword evidence="15" id="KW-1185">Reference proteome</keyword>
<feature type="binding site" evidence="9">
    <location>
        <position position="151"/>
    </location>
    <ligand>
        <name>Mg(2+)</name>
        <dbReference type="ChEBI" id="CHEBI:18420"/>
        <note>catalytic</note>
    </ligand>
</feature>
<dbReference type="InterPro" id="IPR018524">
    <property type="entry name" value="DNA/RNA_endonuclease_AS"/>
</dbReference>
<dbReference type="EC" id="3.1.30.-" evidence="10"/>
<dbReference type="GO" id="GO:0003676">
    <property type="term" value="F:nucleic acid binding"/>
    <property type="evidence" value="ECO:0007669"/>
    <property type="project" value="InterPro"/>
</dbReference>
<keyword evidence="7" id="KW-0460">Magnesium</keyword>
<evidence type="ECO:0000259" key="13">
    <source>
        <dbReference type="SMART" id="SM00892"/>
    </source>
</evidence>
<comment type="cofactor">
    <cofactor evidence="1 10">
        <name>Mg(2+)</name>
        <dbReference type="ChEBI" id="CHEBI:18420"/>
    </cofactor>
</comment>
<dbReference type="SMART" id="SM00477">
    <property type="entry name" value="NUC"/>
    <property type="match status" value="1"/>
</dbReference>
<feature type="domain" description="ENPP1-3/EXOG-like endonuclease/phosphodiesterase" evidence="12">
    <location>
        <begin position="60"/>
        <end position="245"/>
    </location>
</feature>
<evidence type="ECO:0000256" key="5">
    <source>
        <dbReference type="ARBA" id="ARBA00022759"/>
    </source>
</evidence>
<evidence type="ECO:0000313" key="14">
    <source>
        <dbReference type="EMBL" id="MBA5687332.1"/>
    </source>
</evidence>
<evidence type="ECO:0000256" key="8">
    <source>
        <dbReference type="PIRSR" id="PIRSR640255-1"/>
    </source>
</evidence>
<evidence type="ECO:0000256" key="3">
    <source>
        <dbReference type="ARBA" id="ARBA00022722"/>
    </source>
</evidence>
<sequence>MQHPSLIQKSLAAAVFACGTLVSSLALAGACPAHYVDGRSPEIRNEKMNTATRELCFGVFGVMHSGLTRTPLWSAEHLTADNIVAAQNLSREDSFHAEPQLPSSQRAELADYARSGFDRGHMSPNGDMPDRESQHESFTLANMVPQNGDNNRHVWAGIEGAVRKMAKKEGDLYVITGPAFIGGNLQKIGNVLVPSHLYKLVYSPRQRAGAAYFIANAATSEYETLSIAELESRVGINLMPSLSADDKERMLRLPVVKPRKQKRDPWSL</sequence>
<evidence type="ECO:0000256" key="6">
    <source>
        <dbReference type="ARBA" id="ARBA00022801"/>
    </source>
</evidence>
<dbReference type="GO" id="GO:0046872">
    <property type="term" value="F:metal ion binding"/>
    <property type="evidence" value="ECO:0007669"/>
    <property type="project" value="UniProtKB-KW"/>
</dbReference>
<feature type="active site" description="Proton acceptor" evidence="8">
    <location>
        <position position="121"/>
    </location>
</feature>
<dbReference type="RefSeq" id="WP_182153183.1">
    <property type="nucleotide sequence ID" value="NZ_JACEZU010000004.1"/>
</dbReference>
<dbReference type="InterPro" id="IPR044929">
    <property type="entry name" value="DNA/RNA_non-sp_Endonuclease_sf"/>
</dbReference>
<dbReference type="InterPro" id="IPR040255">
    <property type="entry name" value="Non-specific_endonuclease"/>
</dbReference>
<proteinExistence type="inferred from homology"/>
<name>A0A7W2IKF1_9BURK</name>
<comment type="caution">
    <text evidence="14">The sequence shown here is derived from an EMBL/GenBank/DDBJ whole genome shotgun (WGS) entry which is preliminary data.</text>
</comment>
<gene>
    <name evidence="14" type="ORF">H3H39_09775</name>
</gene>
<comment type="similarity">
    <text evidence="2 10">Belongs to the DNA/RNA non-specific endonuclease family.</text>
</comment>
<dbReference type="InterPro" id="IPR044925">
    <property type="entry name" value="His-Me_finger_sf"/>
</dbReference>
<keyword evidence="11" id="KW-0732">Signal</keyword>
<dbReference type="InterPro" id="IPR001604">
    <property type="entry name" value="Endo_G_ENPP1-like_dom"/>
</dbReference>
<dbReference type="InterPro" id="IPR020821">
    <property type="entry name" value="ENPP1-3/EXOG-like_nuc-like"/>
</dbReference>
<dbReference type="EMBL" id="JACEZU010000004">
    <property type="protein sequence ID" value="MBA5687332.1"/>
    <property type="molecule type" value="Genomic_DNA"/>
</dbReference>
<dbReference type="AlphaFoldDB" id="A0A7W2IKF1"/>